<name>A0AA36HT59_9DINO</name>
<evidence type="ECO:0000313" key="2">
    <source>
        <dbReference type="EMBL" id="CAJ1374802.1"/>
    </source>
</evidence>
<dbReference type="EMBL" id="CAUJNA010000279">
    <property type="protein sequence ID" value="CAJ1374802.1"/>
    <property type="molecule type" value="Genomic_DNA"/>
</dbReference>
<dbReference type="AlphaFoldDB" id="A0AA36HT59"/>
<evidence type="ECO:0000313" key="3">
    <source>
        <dbReference type="Proteomes" id="UP001178507"/>
    </source>
</evidence>
<keyword evidence="3" id="KW-1185">Reference proteome</keyword>
<gene>
    <name evidence="2" type="ORF">EVOR1521_LOCUS4248</name>
</gene>
<accession>A0AA36HT59</accession>
<feature type="region of interest" description="Disordered" evidence="1">
    <location>
        <begin position="156"/>
        <end position="182"/>
    </location>
</feature>
<comment type="caution">
    <text evidence="2">The sequence shown here is derived from an EMBL/GenBank/DDBJ whole genome shotgun (WGS) entry which is preliminary data.</text>
</comment>
<reference evidence="2" key="1">
    <citation type="submission" date="2023-08" db="EMBL/GenBank/DDBJ databases">
        <authorList>
            <person name="Chen Y."/>
            <person name="Shah S."/>
            <person name="Dougan E. K."/>
            <person name="Thang M."/>
            <person name="Chan C."/>
        </authorList>
    </citation>
    <scope>NUCLEOTIDE SEQUENCE</scope>
</reference>
<organism evidence="2 3">
    <name type="scientific">Effrenium voratum</name>
    <dbReference type="NCBI Taxonomy" id="2562239"/>
    <lineage>
        <taxon>Eukaryota</taxon>
        <taxon>Sar</taxon>
        <taxon>Alveolata</taxon>
        <taxon>Dinophyceae</taxon>
        <taxon>Suessiales</taxon>
        <taxon>Symbiodiniaceae</taxon>
        <taxon>Effrenium</taxon>
    </lineage>
</organism>
<sequence length="182" mass="20328">MCETGILVYVKPELCCSRAQETQTMKRDSAISTDASGLLKISPKAQDPRCEASTELKLRAALQRRSLAMDLAGIAEFTVVEAWVQFLFTHVAREQPHGFNKVTALQQLVECDKQMFTLAAHRTMGCLQRGPADPKPLDEAIQALKTSHEVLQYLPKRRNARTARERAKPQKAKPPGRLCGNR</sequence>
<proteinExistence type="predicted"/>
<evidence type="ECO:0000256" key="1">
    <source>
        <dbReference type="SAM" id="MobiDB-lite"/>
    </source>
</evidence>
<protein>
    <submittedName>
        <fullName evidence="2">Uncharacterized protein</fullName>
    </submittedName>
</protein>
<dbReference type="Proteomes" id="UP001178507">
    <property type="component" value="Unassembled WGS sequence"/>
</dbReference>